<dbReference type="SUPFAM" id="SSF55729">
    <property type="entry name" value="Acyl-CoA N-acyltransferases (Nat)"/>
    <property type="match status" value="1"/>
</dbReference>
<dbReference type="PANTHER" id="PTHR42919">
    <property type="entry name" value="N-ALPHA-ACETYLTRANSFERASE"/>
    <property type="match status" value="1"/>
</dbReference>
<organism evidence="4 5">
    <name type="scientific">Clostridium lentum</name>
    <dbReference type="NCBI Taxonomy" id="2763037"/>
    <lineage>
        <taxon>Bacteria</taxon>
        <taxon>Bacillati</taxon>
        <taxon>Bacillota</taxon>
        <taxon>Clostridia</taxon>
        <taxon>Eubacteriales</taxon>
        <taxon>Clostridiaceae</taxon>
        <taxon>Clostridium</taxon>
    </lineage>
</organism>
<dbReference type="Proteomes" id="UP000662088">
    <property type="component" value="Unassembled WGS sequence"/>
</dbReference>
<keyword evidence="1 4" id="KW-0808">Transferase</keyword>
<gene>
    <name evidence="4" type="ORF">H8R92_02340</name>
</gene>
<comment type="caution">
    <text evidence="4">The sequence shown here is derived from an EMBL/GenBank/DDBJ whole genome shotgun (WGS) entry which is preliminary data.</text>
</comment>
<dbReference type="PROSITE" id="PS51186">
    <property type="entry name" value="GNAT"/>
    <property type="match status" value="1"/>
</dbReference>
<dbReference type="EMBL" id="JACOOQ010000002">
    <property type="protein sequence ID" value="MBC5639286.1"/>
    <property type="molecule type" value="Genomic_DNA"/>
</dbReference>
<dbReference type="Pfam" id="PF00583">
    <property type="entry name" value="Acetyltransf_1"/>
    <property type="match status" value="1"/>
</dbReference>
<evidence type="ECO:0000259" key="3">
    <source>
        <dbReference type="PROSITE" id="PS51186"/>
    </source>
</evidence>
<feature type="domain" description="N-acetyltransferase" evidence="3">
    <location>
        <begin position="4"/>
        <end position="142"/>
    </location>
</feature>
<dbReference type="PANTHER" id="PTHR42919:SF8">
    <property type="entry name" value="N-ALPHA-ACETYLTRANSFERASE 50"/>
    <property type="match status" value="1"/>
</dbReference>
<evidence type="ECO:0000313" key="4">
    <source>
        <dbReference type="EMBL" id="MBC5639286.1"/>
    </source>
</evidence>
<dbReference type="InterPro" id="IPR016181">
    <property type="entry name" value="Acyl_CoA_acyltransferase"/>
</dbReference>
<sequence>MKDYDIRECSNEEADFVIDKLVEYNLSKVASTQEIDFLNIDRVVEDVKGNIIAGILAKMYCWNCLYIDVLWVEEGYRKDGLGSKLLKEIENIAIEKGCHLIHLDTFDFQAKDFYIKHGYEVFGVLDECPKKHKRYYLKKLIK</sequence>
<dbReference type="InterPro" id="IPR051556">
    <property type="entry name" value="N-term/lysine_N-AcTrnsfr"/>
</dbReference>
<reference evidence="4" key="1">
    <citation type="submission" date="2020-08" db="EMBL/GenBank/DDBJ databases">
        <title>Genome public.</title>
        <authorList>
            <person name="Liu C."/>
            <person name="Sun Q."/>
        </authorList>
    </citation>
    <scope>NUCLEOTIDE SEQUENCE</scope>
    <source>
        <strain evidence="4">NSJ-42</strain>
    </source>
</reference>
<proteinExistence type="predicted"/>
<evidence type="ECO:0000256" key="1">
    <source>
        <dbReference type="ARBA" id="ARBA00022679"/>
    </source>
</evidence>
<protein>
    <submittedName>
        <fullName evidence="4">GNAT family N-acetyltransferase</fullName>
    </submittedName>
</protein>
<evidence type="ECO:0000256" key="2">
    <source>
        <dbReference type="ARBA" id="ARBA00023315"/>
    </source>
</evidence>
<dbReference type="CDD" id="cd04301">
    <property type="entry name" value="NAT_SF"/>
    <property type="match status" value="1"/>
</dbReference>
<name>A0A8I0A7E1_9CLOT</name>
<dbReference type="RefSeq" id="WP_022213016.1">
    <property type="nucleotide sequence ID" value="NZ_JACOOQ010000002.1"/>
</dbReference>
<dbReference type="GO" id="GO:0016747">
    <property type="term" value="F:acyltransferase activity, transferring groups other than amino-acyl groups"/>
    <property type="evidence" value="ECO:0007669"/>
    <property type="project" value="InterPro"/>
</dbReference>
<accession>A0A8I0A7E1</accession>
<dbReference type="AlphaFoldDB" id="A0A8I0A7E1"/>
<dbReference type="InterPro" id="IPR000182">
    <property type="entry name" value="GNAT_dom"/>
</dbReference>
<keyword evidence="5" id="KW-1185">Reference proteome</keyword>
<evidence type="ECO:0000313" key="5">
    <source>
        <dbReference type="Proteomes" id="UP000662088"/>
    </source>
</evidence>
<keyword evidence="2" id="KW-0012">Acyltransferase</keyword>
<dbReference type="Gene3D" id="3.40.630.30">
    <property type="match status" value="1"/>
</dbReference>